<dbReference type="Pfam" id="PF13205">
    <property type="entry name" value="Big_5"/>
    <property type="match status" value="3"/>
</dbReference>
<evidence type="ECO:0000256" key="1">
    <source>
        <dbReference type="ARBA" id="ARBA00022729"/>
    </source>
</evidence>
<feature type="signal peptide" evidence="2">
    <location>
        <begin position="1"/>
        <end position="24"/>
    </location>
</feature>
<keyword evidence="5" id="KW-1185">Reference proteome</keyword>
<evidence type="ECO:0000256" key="2">
    <source>
        <dbReference type="SAM" id="SignalP"/>
    </source>
</evidence>
<comment type="caution">
    <text evidence="4">The sequence shown here is derived from an EMBL/GenBank/DDBJ whole genome shotgun (WGS) entry which is preliminary data.</text>
</comment>
<dbReference type="InterPro" id="IPR014755">
    <property type="entry name" value="Cu-Rt/internalin_Ig-like"/>
</dbReference>
<protein>
    <submittedName>
        <fullName evidence="4">Ig-like domain-containing protein</fullName>
    </submittedName>
</protein>
<dbReference type="PROSITE" id="PS51272">
    <property type="entry name" value="SLH"/>
    <property type="match status" value="2"/>
</dbReference>
<accession>A0ABW0R2G3</accession>
<dbReference type="Pfam" id="PF00395">
    <property type="entry name" value="SLH"/>
    <property type="match status" value="1"/>
</dbReference>
<proteinExistence type="predicted"/>
<organism evidence="4 5">
    <name type="scientific">Cohnella yongneupensis</name>
    <dbReference type="NCBI Taxonomy" id="425006"/>
    <lineage>
        <taxon>Bacteria</taxon>
        <taxon>Bacillati</taxon>
        <taxon>Bacillota</taxon>
        <taxon>Bacilli</taxon>
        <taxon>Bacillales</taxon>
        <taxon>Paenibacillaceae</taxon>
        <taxon>Cohnella</taxon>
    </lineage>
</organism>
<evidence type="ECO:0000313" key="5">
    <source>
        <dbReference type="Proteomes" id="UP001596108"/>
    </source>
</evidence>
<sequence>MRKMLLLLLSLLMLASVTYNVAAAANLSTEQKFEALRKEGIFTGYSDGSSRLYNSMSREEFATVLYRLFELSDSNFTKSFDDVQRTRWSFQAIEAVNKAGLMKGVSAKKFSPEENVTVEQLAAVLVRATGYESTSNGFVLGTVSAWARSSVRIALDKGLIARVDDYTDNATRGQLVEAIYAVYSEMVKQPLRITKITPLTNRIVLLNLQQAVKNVDDSRFALRDSRGNYIKVAVSSISSDGLSIVLFSDPLRSGEQHRLIVDDNDIWTFTSISDDQVKPQVVSVDGLNSNSIEVVFSEAVDQKSATNTDNYRLNNGERVTKAQLTTDRKVTLTTTDQNDGWSYQLTIRGIQDQSGNTLDATTKTFINDNTKPKVTSVQVNATSTVTIKFNEKIDPQQAVQTNHYSINKGLGVTQATLQSDGLTVTLKTTPQQDATLYTLTVSGIYDLAGNVMDTSTNWKFGGVANPEIQVEFQSIKALNNNTVEIGFSRPITDADIANLKLDILKDNGNDVSMTDWKQFAQRKDSQTATVQYRTKSDNPKLFVPGHYYLARVSGVTSLITSDDRDELDFAGTGVDNPIPYVTQAIAIADNRVKIVFSEPVTNIDGPAFQIKQLDGKVVTIAYDELDNTNKIATEVVLRLDDPLTRNWQYIVSFKPNIITDAAEFNGLKTMEGNNPYEVKFTANW</sequence>
<dbReference type="Gene3D" id="2.60.40.1220">
    <property type="match status" value="3"/>
</dbReference>
<evidence type="ECO:0000259" key="3">
    <source>
        <dbReference type="PROSITE" id="PS51272"/>
    </source>
</evidence>
<feature type="domain" description="SLH" evidence="3">
    <location>
        <begin position="76"/>
        <end position="139"/>
    </location>
</feature>
<dbReference type="Proteomes" id="UP001596108">
    <property type="component" value="Unassembled WGS sequence"/>
</dbReference>
<dbReference type="InterPro" id="IPR032812">
    <property type="entry name" value="SbsA_Ig"/>
</dbReference>
<feature type="domain" description="SLH" evidence="3">
    <location>
        <begin position="16"/>
        <end position="75"/>
    </location>
</feature>
<keyword evidence="1 2" id="KW-0732">Signal</keyword>
<gene>
    <name evidence="4" type="ORF">ACFPQ4_15865</name>
</gene>
<feature type="chain" id="PRO_5046124827" evidence="2">
    <location>
        <begin position="25"/>
        <end position="684"/>
    </location>
</feature>
<reference evidence="5" key="1">
    <citation type="journal article" date="2019" name="Int. J. Syst. Evol. Microbiol.">
        <title>The Global Catalogue of Microorganisms (GCM) 10K type strain sequencing project: providing services to taxonomists for standard genome sequencing and annotation.</title>
        <authorList>
            <consortium name="The Broad Institute Genomics Platform"/>
            <consortium name="The Broad Institute Genome Sequencing Center for Infectious Disease"/>
            <person name="Wu L."/>
            <person name="Ma J."/>
        </authorList>
    </citation>
    <scope>NUCLEOTIDE SEQUENCE [LARGE SCALE GENOMIC DNA]</scope>
    <source>
        <strain evidence="5">CGMCC 1.18578</strain>
    </source>
</reference>
<name>A0ABW0R2G3_9BACL</name>
<dbReference type="InterPro" id="IPR001119">
    <property type="entry name" value="SLH_dom"/>
</dbReference>
<dbReference type="RefSeq" id="WP_378112848.1">
    <property type="nucleotide sequence ID" value="NZ_JBHSNC010000048.1"/>
</dbReference>
<dbReference type="EMBL" id="JBHSNC010000048">
    <property type="protein sequence ID" value="MFC5530906.1"/>
    <property type="molecule type" value="Genomic_DNA"/>
</dbReference>
<evidence type="ECO:0000313" key="4">
    <source>
        <dbReference type="EMBL" id="MFC5530906.1"/>
    </source>
</evidence>